<name>K0JUK8_SACES</name>
<dbReference type="OrthoDB" id="3398873at2"/>
<accession>K0JUK8</accession>
<dbReference type="PATRIC" id="fig|1179773.3.peg.2259"/>
<dbReference type="KEGG" id="sesp:BN6_22650"/>
<organism evidence="1 2">
    <name type="scientific">Saccharothrix espanaensis (strain ATCC 51144 / DSM 44229 / JCM 9112 / NBRC 15066 / NRRL 15764)</name>
    <dbReference type="NCBI Taxonomy" id="1179773"/>
    <lineage>
        <taxon>Bacteria</taxon>
        <taxon>Bacillati</taxon>
        <taxon>Actinomycetota</taxon>
        <taxon>Actinomycetes</taxon>
        <taxon>Pseudonocardiales</taxon>
        <taxon>Pseudonocardiaceae</taxon>
        <taxon>Saccharothrix</taxon>
    </lineage>
</organism>
<proteinExistence type="predicted"/>
<dbReference type="Proteomes" id="UP000006281">
    <property type="component" value="Chromosome"/>
</dbReference>
<dbReference type="RefSeq" id="WP_015099698.1">
    <property type="nucleotide sequence ID" value="NC_019673.1"/>
</dbReference>
<evidence type="ECO:0000313" key="1">
    <source>
        <dbReference type="EMBL" id="CCH29586.1"/>
    </source>
</evidence>
<protein>
    <submittedName>
        <fullName evidence="1">Uncharacterized protein</fullName>
    </submittedName>
</protein>
<gene>
    <name evidence="1" type="ordered locus">BN6_22650</name>
</gene>
<dbReference type="AlphaFoldDB" id="K0JUK8"/>
<sequence>MTTDWETRINRSFTLAGLRTATGVALGELLGVDSASVRPAAVSARRLARAYPARVPEVGAEALERPCEPGVDLAFVLWDLDEAVADLFVIDSGVPEDEDGGVRLVVGPYRAAHSYVLAVATAIAAARLGASPVWDERTALSDRRVADPEWLLERLRQPPGKPALESALDLVRGTGLWMAAEDA</sequence>
<keyword evidence="2" id="KW-1185">Reference proteome</keyword>
<dbReference type="BioCyc" id="SESP1179773:BN6_RS11020-MONOMER"/>
<evidence type="ECO:0000313" key="2">
    <source>
        <dbReference type="Proteomes" id="UP000006281"/>
    </source>
</evidence>
<dbReference type="EMBL" id="HE804045">
    <property type="protein sequence ID" value="CCH29586.1"/>
    <property type="molecule type" value="Genomic_DNA"/>
</dbReference>
<reference evidence="1 2" key="1">
    <citation type="journal article" date="2012" name="BMC Genomics">
        <title>Complete genome sequence of Saccharothrix espanaensis DSM 44229T and comparison to the other completely sequenced Pseudonocardiaceae.</title>
        <authorList>
            <person name="Strobel T."/>
            <person name="Al-Dilaimi A."/>
            <person name="Blom J."/>
            <person name="Gessner A."/>
            <person name="Kalinowski J."/>
            <person name="Luzhetska M."/>
            <person name="Puhler A."/>
            <person name="Szczepanowski R."/>
            <person name="Bechthold A."/>
            <person name="Ruckert C."/>
        </authorList>
    </citation>
    <scope>NUCLEOTIDE SEQUENCE [LARGE SCALE GENOMIC DNA]</scope>
    <source>
        <strain evidence="2">ATCC 51144 / DSM 44229 / JCM 9112 / NBRC 15066 / NRRL 15764</strain>
    </source>
</reference>
<dbReference type="HOGENOM" id="CLU_1474178_0_0_11"/>